<dbReference type="InterPro" id="IPR036390">
    <property type="entry name" value="WH_DNA-bd_sf"/>
</dbReference>
<feature type="domain" description="Disease resistance R13L4/SHOC-2-like LRR" evidence="4">
    <location>
        <begin position="201"/>
        <end position="316"/>
    </location>
</feature>
<proteinExistence type="predicted"/>
<evidence type="ECO:0000259" key="3">
    <source>
        <dbReference type="Pfam" id="PF23282"/>
    </source>
</evidence>
<dbReference type="InterPro" id="IPR044974">
    <property type="entry name" value="Disease_R_plants"/>
</dbReference>
<dbReference type="GeneID" id="110773053"/>
<keyword evidence="1" id="KW-0433">Leucine-rich repeat</keyword>
<organism evidence="5 6">
    <name type="scientific">Prunus avium</name>
    <name type="common">Cherry</name>
    <name type="synonym">Cerasus avium</name>
    <dbReference type="NCBI Taxonomy" id="42229"/>
    <lineage>
        <taxon>Eukaryota</taxon>
        <taxon>Viridiplantae</taxon>
        <taxon>Streptophyta</taxon>
        <taxon>Embryophyta</taxon>
        <taxon>Tracheophyta</taxon>
        <taxon>Spermatophyta</taxon>
        <taxon>Magnoliopsida</taxon>
        <taxon>eudicotyledons</taxon>
        <taxon>Gunneridae</taxon>
        <taxon>Pentapetalae</taxon>
        <taxon>rosids</taxon>
        <taxon>fabids</taxon>
        <taxon>Rosales</taxon>
        <taxon>Rosaceae</taxon>
        <taxon>Amygdaloideae</taxon>
        <taxon>Amygdaleae</taxon>
        <taxon>Prunus</taxon>
    </lineage>
</organism>
<evidence type="ECO:0000313" key="5">
    <source>
        <dbReference type="Proteomes" id="UP000515124"/>
    </source>
</evidence>
<dbReference type="PANTHER" id="PTHR11017">
    <property type="entry name" value="LEUCINE-RICH REPEAT-CONTAINING PROTEIN"/>
    <property type="match status" value="1"/>
</dbReference>
<feature type="domain" description="Disease resistance R13L4/SHOC-2-like LRR" evidence="4">
    <location>
        <begin position="384"/>
        <end position="498"/>
    </location>
</feature>
<feature type="domain" description="Disease resistance protein Roq1-like winged-helix" evidence="3">
    <location>
        <begin position="2"/>
        <end position="68"/>
    </location>
</feature>
<evidence type="ECO:0000256" key="1">
    <source>
        <dbReference type="ARBA" id="ARBA00022614"/>
    </source>
</evidence>
<dbReference type="InterPro" id="IPR032675">
    <property type="entry name" value="LRR_dom_sf"/>
</dbReference>
<dbReference type="SUPFAM" id="SSF46785">
    <property type="entry name" value="Winged helix' DNA-binding domain"/>
    <property type="match status" value="1"/>
</dbReference>
<evidence type="ECO:0000313" key="6">
    <source>
        <dbReference type="RefSeq" id="XP_021833235.1"/>
    </source>
</evidence>
<dbReference type="SUPFAM" id="SSF52058">
    <property type="entry name" value="L domain-like"/>
    <property type="match status" value="2"/>
</dbReference>
<accession>A0A6P5U223</accession>
<evidence type="ECO:0000256" key="2">
    <source>
        <dbReference type="ARBA" id="ARBA00022737"/>
    </source>
</evidence>
<dbReference type="RefSeq" id="XP_021833235.1">
    <property type="nucleotide sequence ID" value="XM_021977543.1"/>
</dbReference>
<dbReference type="Pfam" id="PF23282">
    <property type="entry name" value="WHD_ROQ1"/>
    <property type="match status" value="1"/>
</dbReference>
<dbReference type="InterPro" id="IPR058192">
    <property type="entry name" value="WHD_ROQ1-like"/>
</dbReference>
<dbReference type="SMART" id="SM00369">
    <property type="entry name" value="LRR_TYP"/>
    <property type="match status" value="4"/>
</dbReference>
<dbReference type="GO" id="GO:0006952">
    <property type="term" value="P:defense response"/>
    <property type="evidence" value="ECO:0007669"/>
    <property type="project" value="InterPro"/>
</dbReference>
<dbReference type="Pfam" id="PF23598">
    <property type="entry name" value="LRR_14"/>
    <property type="match status" value="2"/>
</dbReference>
<name>A0A6P5U223_PRUAV</name>
<reference evidence="6" key="1">
    <citation type="submission" date="2025-08" db="UniProtKB">
        <authorList>
            <consortium name="RefSeq"/>
        </authorList>
    </citation>
    <scope>IDENTIFICATION</scope>
</reference>
<sequence>MNKDILLDVAFFHTGKEKEEVIKILASCGLCGCVGINDLVQKSLLTISNRNVEMHDLIQEMALEIVRRECPEEPGRRSRLCNHDDISRVFINNTATDKIKGIRLRMATLEMANWNCEALSKMLNLKFLELDNVIISSSPRILPNSLRSIKWSSYPSEFLPSGFQPNFLIALEMPKSKLVRLWDGRMDFPKLKKMNLSYSEKLTSTPDFSGIPNLEVLYFGSCTNLVEIRTSIADLKCLIRLELSYCSKLKKIPEFSGQMKNLSNLSLQGTSIEKLPSSIGCLVGLTFLRLNDCKNLAGLPSEICNLKSLKRLWVFGCSKIDKLPENMGEMESLTRLDLCGTSIRQLPRSVVGLKKLDSLVLGRRGSQPNKSRFWSGLSSLYRNRNGFVLSSLDDLLFLKYLNLSNRGLCEGDLPSYIGCLSSLEGLELSGNNFVSLPASIGCLSSLESFQLSGNNFVSLPASIGCLSKLQLFWVNGCQRLEQLPDLSKLISLVNIDIAGCTSLKMLPHLSSNFSLNEEVSCMFNCANCFVLVDNEGCDSIILKMLQRYLQLQLQQIPMPYEQYEFEIVTPGRKIPEWFSNQSLGDSLVVKLAHI</sequence>
<dbReference type="Gene3D" id="3.80.10.10">
    <property type="entry name" value="Ribonuclease Inhibitor"/>
    <property type="match status" value="3"/>
</dbReference>
<keyword evidence="5" id="KW-1185">Reference proteome</keyword>
<dbReference type="InterPro" id="IPR055414">
    <property type="entry name" value="LRR_R13L4/SHOC2-like"/>
</dbReference>
<keyword evidence="2" id="KW-0677">Repeat</keyword>
<dbReference type="PANTHER" id="PTHR11017:SF527">
    <property type="entry name" value="TMV RESISTANCE PROTEIN N-LIKE"/>
    <property type="match status" value="1"/>
</dbReference>
<dbReference type="Proteomes" id="UP000515124">
    <property type="component" value="Unplaced"/>
</dbReference>
<dbReference type="InterPro" id="IPR003591">
    <property type="entry name" value="Leu-rich_rpt_typical-subtyp"/>
</dbReference>
<gene>
    <name evidence="6" type="primary">LOC110773053</name>
</gene>
<dbReference type="KEGG" id="pavi:110773053"/>
<protein>
    <submittedName>
        <fullName evidence="6">TMV resistance protein N-like</fullName>
    </submittedName>
</protein>
<evidence type="ECO:0000259" key="4">
    <source>
        <dbReference type="Pfam" id="PF23598"/>
    </source>
</evidence>
<dbReference type="AlphaFoldDB" id="A0A6P5U223"/>